<dbReference type="EMBL" id="QAOK01000019">
    <property type="protein sequence ID" value="PTQ80111.1"/>
    <property type="molecule type" value="Genomic_DNA"/>
</dbReference>
<dbReference type="Gene3D" id="3.40.50.1820">
    <property type="entry name" value="alpha/beta hydrolase"/>
    <property type="match status" value="1"/>
</dbReference>
<evidence type="ECO:0000256" key="2">
    <source>
        <dbReference type="ARBA" id="ARBA00022801"/>
    </source>
</evidence>
<organism evidence="4 5">
    <name type="scientific">Nitrosospira multiformis</name>
    <dbReference type="NCBI Taxonomy" id="1231"/>
    <lineage>
        <taxon>Bacteria</taxon>
        <taxon>Pseudomonadati</taxon>
        <taxon>Pseudomonadota</taxon>
        <taxon>Betaproteobacteria</taxon>
        <taxon>Nitrosomonadales</taxon>
        <taxon>Nitrosomonadaceae</taxon>
        <taxon>Nitrosospira</taxon>
    </lineage>
</organism>
<dbReference type="PANTHER" id="PTHR48081">
    <property type="entry name" value="AB HYDROLASE SUPERFAMILY PROTEIN C4A8.06C"/>
    <property type="match status" value="1"/>
</dbReference>
<keyword evidence="2" id="KW-0378">Hydrolase</keyword>
<accession>A0A2T5I8G1</accession>
<comment type="similarity">
    <text evidence="1">Belongs to the 'GDXG' lipolytic enzyme family.</text>
</comment>
<dbReference type="GO" id="GO:0016787">
    <property type="term" value="F:hydrolase activity"/>
    <property type="evidence" value="ECO:0007669"/>
    <property type="project" value="UniProtKB-KW"/>
</dbReference>
<dbReference type="InterPro" id="IPR029058">
    <property type="entry name" value="AB_hydrolase_fold"/>
</dbReference>
<proteinExistence type="inferred from homology"/>
<dbReference type="InterPro" id="IPR050300">
    <property type="entry name" value="GDXG_lipolytic_enzyme"/>
</dbReference>
<dbReference type="RefSeq" id="WP_107762681.1">
    <property type="nucleotide sequence ID" value="NZ_QAOK01000019.1"/>
</dbReference>
<dbReference type="PANTHER" id="PTHR48081:SF8">
    <property type="entry name" value="ALPHA_BETA HYDROLASE FOLD-3 DOMAIN-CONTAINING PROTEIN-RELATED"/>
    <property type="match status" value="1"/>
</dbReference>
<reference evidence="4 5" key="1">
    <citation type="submission" date="2018-04" db="EMBL/GenBank/DDBJ databases">
        <title>Active sludge and wastewater microbial communities from Klosterneuburg, Austria.</title>
        <authorList>
            <person name="Wagner M."/>
        </authorList>
    </citation>
    <scope>NUCLEOTIDE SEQUENCE [LARGE SCALE GENOMIC DNA]</scope>
    <source>
        <strain evidence="4 5">Nl12</strain>
    </source>
</reference>
<dbReference type="SUPFAM" id="SSF53474">
    <property type="entry name" value="alpha/beta-Hydrolases"/>
    <property type="match status" value="1"/>
</dbReference>
<comment type="caution">
    <text evidence="4">The sequence shown here is derived from an EMBL/GenBank/DDBJ whole genome shotgun (WGS) entry which is preliminary data.</text>
</comment>
<gene>
    <name evidence="4" type="ORF">C8R21_11949</name>
</gene>
<dbReference type="InterPro" id="IPR002168">
    <property type="entry name" value="Lipase_GDXG_HIS_AS"/>
</dbReference>
<dbReference type="AlphaFoldDB" id="A0A2T5I8G1"/>
<evidence type="ECO:0000313" key="5">
    <source>
        <dbReference type="Proteomes" id="UP000244152"/>
    </source>
</evidence>
<feature type="domain" description="Alpha/beta hydrolase fold-3" evidence="3">
    <location>
        <begin position="88"/>
        <end position="294"/>
    </location>
</feature>
<dbReference type="Pfam" id="PF07859">
    <property type="entry name" value="Abhydrolase_3"/>
    <property type="match status" value="1"/>
</dbReference>
<protein>
    <submittedName>
        <fullName evidence="4">Acetyl esterase</fullName>
    </submittedName>
</protein>
<dbReference type="InterPro" id="IPR013094">
    <property type="entry name" value="AB_hydrolase_3"/>
</dbReference>
<evidence type="ECO:0000259" key="3">
    <source>
        <dbReference type="Pfam" id="PF07859"/>
    </source>
</evidence>
<evidence type="ECO:0000313" key="4">
    <source>
        <dbReference type="EMBL" id="PTQ80111.1"/>
    </source>
</evidence>
<name>A0A2T5I8G1_9PROT</name>
<dbReference type="PROSITE" id="PS01173">
    <property type="entry name" value="LIPASE_GDXG_HIS"/>
    <property type="match status" value="1"/>
</dbReference>
<sequence>MALDPDLAAFLELVEAGISNGVPPLHELPPAKAREQYDISTLALDSPGMEVASVKEIGILCRDGNEITARLYAPLLDESLNGLSASALLYFHGGGYCVGSLDSHDSLCRTLAALTPCCVLNVSYRLAPDHPFPTAVHDAQDAYQWLLSNGPAHGIDPQRIAVGGDSAGGTLATGLTIAAREMGWPQPVFQALLYPCTSAWQDTDSHRRLAQGYLLEAPTLQWMFNNYLTSERDRTDWRFAPLEAEDLSGLAPAFIALAEYDPLVDEGVEYASRLKEAGVPTQLKIYEGMTHDFARLGNILNDASKVREDIARALTMGFEVGQKVGLRPQHILP</sequence>
<dbReference type="Proteomes" id="UP000244152">
    <property type="component" value="Unassembled WGS sequence"/>
</dbReference>
<evidence type="ECO:0000256" key="1">
    <source>
        <dbReference type="ARBA" id="ARBA00010515"/>
    </source>
</evidence>